<dbReference type="PANTHER" id="PTHR48106">
    <property type="entry name" value="QUINONE OXIDOREDUCTASE PIG3-RELATED"/>
    <property type="match status" value="1"/>
</dbReference>
<reference evidence="6 7" key="1">
    <citation type="submission" date="2019-02" db="EMBL/GenBank/DDBJ databases">
        <title>Genome sequencing of the rare red list fungi Antrodiella citrinella (Flaviporus citrinellus).</title>
        <authorList>
            <person name="Buettner E."/>
            <person name="Kellner H."/>
        </authorList>
    </citation>
    <scope>NUCLEOTIDE SEQUENCE [LARGE SCALE GENOMIC DNA]</scope>
    <source>
        <strain evidence="6 7">DSM 108506</strain>
    </source>
</reference>
<evidence type="ECO:0000256" key="4">
    <source>
        <dbReference type="ARBA" id="ARBA00070796"/>
    </source>
</evidence>
<dbReference type="SMART" id="SM00829">
    <property type="entry name" value="PKS_ER"/>
    <property type="match status" value="1"/>
</dbReference>
<sequence>MSFPSTIKVIGLTGQGDFDVIKKLDAPFPKPAPDQILIKVNYAGINFIDNYWRTGIYPVAKWPYILGGEASGTIVALPTDPAVLENPDYKLRNFSVGQRVAVNEPAQLAEYAVGRWWKTLPIPDAVSLQEATGATAQGFTALTFAEEAYPIQKGDTVFIHTVAGGFGLLLAQVAKLRGATVIGSTSTAEKAKIVKENGVDHVILYKDEDVVKRVLEITNGQGVHASFDGVGKEGAEIDFQIIRRKGTIVFVGNASGPVPPIAPLRLATKNITICRPVASHYMETPTEYYYYGQKLNELLINKKLNVRIHQVVSFDEVAVQQAERDLTGGQTVGKLIVKVAEK</sequence>
<dbReference type="SUPFAM" id="SSF50129">
    <property type="entry name" value="GroES-like"/>
    <property type="match status" value="1"/>
</dbReference>
<dbReference type="EMBL" id="SGPM01000019">
    <property type="protein sequence ID" value="THH32585.1"/>
    <property type="molecule type" value="Genomic_DNA"/>
</dbReference>
<dbReference type="Gene3D" id="3.40.50.720">
    <property type="entry name" value="NAD(P)-binding Rossmann-like Domain"/>
    <property type="match status" value="1"/>
</dbReference>
<evidence type="ECO:0000313" key="6">
    <source>
        <dbReference type="EMBL" id="THH32585.1"/>
    </source>
</evidence>
<dbReference type="Gene3D" id="3.90.180.10">
    <property type="entry name" value="Medium-chain alcohol dehydrogenases, catalytic domain"/>
    <property type="match status" value="1"/>
</dbReference>
<keyword evidence="1" id="KW-0521">NADP</keyword>
<accession>A0A4S4N2J7</accession>
<name>A0A4S4N2J7_9APHY</name>
<dbReference type="InterPro" id="IPR013149">
    <property type="entry name" value="ADH-like_C"/>
</dbReference>
<dbReference type="Pfam" id="PF00107">
    <property type="entry name" value="ADH_zinc_N"/>
    <property type="match status" value="1"/>
</dbReference>
<feature type="domain" description="Enoyl reductase (ER)" evidence="5">
    <location>
        <begin position="16"/>
        <end position="337"/>
    </location>
</feature>
<evidence type="ECO:0000259" key="5">
    <source>
        <dbReference type="SMART" id="SM00829"/>
    </source>
</evidence>
<gene>
    <name evidence="6" type="ORF">EUX98_g1603</name>
</gene>
<dbReference type="PANTHER" id="PTHR48106:SF13">
    <property type="entry name" value="QUINONE OXIDOREDUCTASE-RELATED"/>
    <property type="match status" value="1"/>
</dbReference>
<dbReference type="OrthoDB" id="48317at2759"/>
<dbReference type="CDD" id="cd05286">
    <property type="entry name" value="QOR2"/>
    <property type="match status" value="1"/>
</dbReference>
<evidence type="ECO:0000313" key="7">
    <source>
        <dbReference type="Proteomes" id="UP000308730"/>
    </source>
</evidence>
<keyword evidence="2" id="KW-0560">Oxidoreductase</keyword>
<dbReference type="AlphaFoldDB" id="A0A4S4N2J7"/>
<dbReference type="Proteomes" id="UP000308730">
    <property type="component" value="Unassembled WGS sequence"/>
</dbReference>
<protein>
    <recommendedName>
        <fullName evidence="4">Probable quinone oxidoreductase</fullName>
    </recommendedName>
    <alternativeName>
        <fullName evidence="3">NADPH:quinone reductase</fullName>
    </alternativeName>
</protein>
<dbReference type="FunFam" id="3.40.50.720:FF:000053">
    <property type="entry name" value="Quinone oxidoreductase 1"/>
    <property type="match status" value="1"/>
</dbReference>
<dbReference type="InterPro" id="IPR011032">
    <property type="entry name" value="GroES-like_sf"/>
</dbReference>
<evidence type="ECO:0000256" key="2">
    <source>
        <dbReference type="ARBA" id="ARBA00023002"/>
    </source>
</evidence>
<proteinExistence type="predicted"/>
<dbReference type="InterPro" id="IPR013154">
    <property type="entry name" value="ADH-like_N"/>
</dbReference>
<evidence type="ECO:0000256" key="1">
    <source>
        <dbReference type="ARBA" id="ARBA00022857"/>
    </source>
</evidence>
<dbReference type="Pfam" id="PF08240">
    <property type="entry name" value="ADH_N"/>
    <property type="match status" value="1"/>
</dbReference>
<keyword evidence="7" id="KW-1185">Reference proteome</keyword>
<organism evidence="6 7">
    <name type="scientific">Antrodiella citrinella</name>
    <dbReference type="NCBI Taxonomy" id="2447956"/>
    <lineage>
        <taxon>Eukaryota</taxon>
        <taxon>Fungi</taxon>
        <taxon>Dikarya</taxon>
        <taxon>Basidiomycota</taxon>
        <taxon>Agaricomycotina</taxon>
        <taxon>Agaricomycetes</taxon>
        <taxon>Polyporales</taxon>
        <taxon>Steccherinaceae</taxon>
        <taxon>Antrodiella</taxon>
    </lineage>
</organism>
<dbReference type="InterPro" id="IPR020843">
    <property type="entry name" value="ER"/>
</dbReference>
<dbReference type="GO" id="GO:0035925">
    <property type="term" value="F:mRNA 3'-UTR AU-rich region binding"/>
    <property type="evidence" value="ECO:0007669"/>
    <property type="project" value="TreeGrafter"/>
</dbReference>
<comment type="caution">
    <text evidence="6">The sequence shown here is derived from an EMBL/GenBank/DDBJ whole genome shotgun (WGS) entry which is preliminary data.</text>
</comment>
<dbReference type="SUPFAM" id="SSF51735">
    <property type="entry name" value="NAD(P)-binding Rossmann-fold domains"/>
    <property type="match status" value="1"/>
</dbReference>
<evidence type="ECO:0000256" key="3">
    <source>
        <dbReference type="ARBA" id="ARBA00043088"/>
    </source>
</evidence>
<dbReference type="GO" id="GO:0003960">
    <property type="term" value="F:quinone reductase (NADPH) activity"/>
    <property type="evidence" value="ECO:0007669"/>
    <property type="project" value="InterPro"/>
</dbReference>
<dbReference type="GO" id="GO:0070402">
    <property type="term" value="F:NADPH binding"/>
    <property type="evidence" value="ECO:0007669"/>
    <property type="project" value="TreeGrafter"/>
</dbReference>
<dbReference type="GO" id="GO:0005829">
    <property type="term" value="C:cytosol"/>
    <property type="evidence" value="ECO:0007669"/>
    <property type="project" value="TreeGrafter"/>
</dbReference>
<dbReference type="InterPro" id="IPR047618">
    <property type="entry name" value="QOR-like"/>
</dbReference>
<dbReference type="InterPro" id="IPR036291">
    <property type="entry name" value="NAD(P)-bd_dom_sf"/>
</dbReference>